<dbReference type="PROSITE" id="PS51212">
    <property type="entry name" value="WSC"/>
    <property type="match status" value="1"/>
</dbReference>
<feature type="region of interest" description="Disordered" evidence="1">
    <location>
        <begin position="94"/>
        <end position="132"/>
    </location>
</feature>
<dbReference type="STRING" id="155417.A0A4Q4T3S2"/>
<dbReference type="Proteomes" id="UP000293360">
    <property type="component" value="Unassembled WGS sequence"/>
</dbReference>
<name>A0A4Q4T3S2_9PEZI</name>
<reference evidence="4 5" key="1">
    <citation type="submission" date="2018-06" db="EMBL/GenBank/DDBJ databases">
        <title>Complete Genomes of Monosporascus.</title>
        <authorList>
            <person name="Robinson A.J."/>
            <person name="Natvig D.O."/>
        </authorList>
    </citation>
    <scope>NUCLEOTIDE SEQUENCE [LARGE SCALE GENOMIC DNA]</scope>
    <source>
        <strain evidence="4 5">CBS 110550</strain>
    </source>
</reference>
<proteinExistence type="predicted"/>
<evidence type="ECO:0000259" key="3">
    <source>
        <dbReference type="PROSITE" id="PS51212"/>
    </source>
</evidence>
<keyword evidence="5" id="KW-1185">Reference proteome</keyword>
<feature type="compositionally biased region" description="Low complexity" evidence="1">
    <location>
        <begin position="103"/>
        <end position="126"/>
    </location>
</feature>
<evidence type="ECO:0000313" key="5">
    <source>
        <dbReference type="Proteomes" id="UP000293360"/>
    </source>
</evidence>
<dbReference type="Pfam" id="PF01822">
    <property type="entry name" value="WSC"/>
    <property type="match status" value="1"/>
</dbReference>
<protein>
    <recommendedName>
        <fullName evidence="3">WSC domain-containing protein</fullName>
    </recommendedName>
</protein>
<dbReference type="AlphaFoldDB" id="A0A4Q4T3S2"/>
<dbReference type="SMART" id="SM00321">
    <property type="entry name" value="WSC"/>
    <property type="match status" value="1"/>
</dbReference>
<feature type="domain" description="WSC" evidence="3">
    <location>
        <begin position="126"/>
        <end position="226"/>
    </location>
</feature>
<evidence type="ECO:0000256" key="2">
    <source>
        <dbReference type="SAM" id="SignalP"/>
    </source>
</evidence>
<dbReference type="EMBL" id="QJNU01000422">
    <property type="protein sequence ID" value="RYO99405.1"/>
    <property type="molecule type" value="Genomic_DNA"/>
</dbReference>
<feature type="signal peptide" evidence="2">
    <location>
        <begin position="1"/>
        <end position="26"/>
    </location>
</feature>
<sequence length="259" mass="28106">MKSTSATTYRSGFLATLVLAFRLCAATPKPVYSSDPETIESCIDWWNNGDDSTSCEYVRNLFGITPEEFHEWNPSLSVDCEPWRFPLSYCVSTSDREPPPGASTTTTPVSTTTTTSTSSHVPSPTSWRPRGCYPDDDPEYPVLEHMVSEEGGDPSLDIASCENSCWEASVNGTVLYAGVKEGNQCWCSSFIGGESASDQDKCDMPCSGDEEEICGGEDHINVFEPVTTTASDSEATTQTSSSAIETETDSGAKRNRVFL</sequence>
<feature type="compositionally biased region" description="Polar residues" evidence="1">
    <location>
        <begin position="227"/>
        <end position="245"/>
    </location>
</feature>
<gene>
    <name evidence="4" type="ORF">DL764_006827</name>
</gene>
<feature type="region of interest" description="Disordered" evidence="1">
    <location>
        <begin position="227"/>
        <end position="259"/>
    </location>
</feature>
<accession>A0A4Q4T3S2</accession>
<comment type="caution">
    <text evidence="4">The sequence shown here is derived from an EMBL/GenBank/DDBJ whole genome shotgun (WGS) entry which is preliminary data.</text>
</comment>
<evidence type="ECO:0000313" key="4">
    <source>
        <dbReference type="EMBL" id="RYO99405.1"/>
    </source>
</evidence>
<keyword evidence="2" id="KW-0732">Signal</keyword>
<feature type="chain" id="PRO_5020786573" description="WSC domain-containing protein" evidence="2">
    <location>
        <begin position="27"/>
        <end position="259"/>
    </location>
</feature>
<organism evidence="4 5">
    <name type="scientific">Monosporascus ibericus</name>
    <dbReference type="NCBI Taxonomy" id="155417"/>
    <lineage>
        <taxon>Eukaryota</taxon>
        <taxon>Fungi</taxon>
        <taxon>Dikarya</taxon>
        <taxon>Ascomycota</taxon>
        <taxon>Pezizomycotina</taxon>
        <taxon>Sordariomycetes</taxon>
        <taxon>Xylariomycetidae</taxon>
        <taxon>Xylariales</taxon>
        <taxon>Xylariales incertae sedis</taxon>
        <taxon>Monosporascus</taxon>
    </lineage>
</organism>
<dbReference type="OrthoDB" id="2019572at2759"/>
<dbReference type="InterPro" id="IPR002889">
    <property type="entry name" value="WSC_carb-bd"/>
</dbReference>
<evidence type="ECO:0000256" key="1">
    <source>
        <dbReference type="SAM" id="MobiDB-lite"/>
    </source>
</evidence>